<accession>A0A9P5ZU31</accession>
<feature type="compositionally biased region" description="Polar residues" evidence="1">
    <location>
        <begin position="744"/>
        <end position="759"/>
    </location>
</feature>
<gene>
    <name evidence="2" type="ORF">BDN71DRAFT_1448864</name>
</gene>
<evidence type="ECO:0000256" key="1">
    <source>
        <dbReference type="SAM" id="MobiDB-lite"/>
    </source>
</evidence>
<evidence type="ECO:0000313" key="3">
    <source>
        <dbReference type="Proteomes" id="UP000807025"/>
    </source>
</evidence>
<feature type="compositionally biased region" description="Basic and acidic residues" evidence="1">
    <location>
        <begin position="399"/>
        <end position="421"/>
    </location>
</feature>
<feature type="compositionally biased region" description="Basic and acidic residues" evidence="1">
    <location>
        <begin position="222"/>
        <end position="239"/>
    </location>
</feature>
<keyword evidence="3" id="KW-1185">Reference proteome</keyword>
<feature type="compositionally biased region" description="Polar residues" evidence="1">
    <location>
        <begin position="293"/>
        <end position="303"/>
    </location>
</feature>
<proteinExistence type="predicted"/>
<reference evidence="2" key="1">
    <citation type="submission" date="2020-11" db="EMBL/GenBank/DDBJ databases">
        <authorList>
            <consortium name="DOE Joint Genome Institute"/>
            <person name="Ahrendt S."/>
            <person name="Riley R."/>
            <person name="Andreopoulos W."/>
            <person name="Labutti K."/>
            <person name="Pangilinan J."/>
            <person name="Ruiz-Duenas F.J."/>
            <person name="Barrasa J.M."/>
            <person name="Sanchez-Garcia M."/>
            <person name="Camarero S."/>
            <person name="Miyauchi S."/>
            <person name="Serrano A."/>
            <person name="Linde D."/>
            <person name="Babiker R."/>
            <person name="Drula E."/>
            <person name="Ayuso-Fernandez I."/>
            <person name="Pacheco R."/>
            <person name="Padilla G."/>
            <person name="Ferreira P."/>
            <person name="Barriuso J."/>
            <person name="Kellner H."/>
            <person name="Castanera R."/>
            <person name="Alfaro M."/>
            <person name="Ramirez L."/>
            <person name="Pisabarro A.G."/>
            <person name="Kuo A."/>
            <person name="Tritt A."/>
            <person name="Lipzen A."/>
            <person name="He G."/>
            <person name="Yan M."/>
            <person name="Ng V."/>
            <person name="Cullen D."/>
            <person name="Martin F."/>
            <person name="Rosso M.-N."/>
            <person name="Henrissat B."/>
            <person name="Hibbett D."/>
            <person name="Martinez A.T."/>
            <person name="Grigoriev I.V."/>
        </authorList>
    </citation>
    <scope>NUCLEOTIDE SEQUENCE</scope>
    <source>
        <strain evidence="2">ATCC 90797</strain>
    </source>
</reference>
<dbReference type="AlphaFoldDB" id="A0A9P5ZU31"/>
<protein>
    <submittedName>
        <fullName evidence="2">Uncharacterized protein</fullName>
    </submittedName>
</protein>
<evidence type="ECO:0000313" key="2">
    <source>
        <dbReference type="EMBL" id="KAF9494517.1"/>
    </source>
</evidence>
<feature type="region of interest" description="Disordered" evidence="1">
    <location>
        <begin position="1"/>
        <end position="144"/>
    </location>
</feature>
<sequence length="995" mass="109982">MMASHSPQRNRPKPQPHQIPLPTREMSPSPTYRERQQRSVKTQSMPLVPTIMQIYQNQQSSPTISNPTANRTRSPPPQGPLPPNTRQPQSASNVNANSGAAAVRGSTPDRGITPPPASYVGNPPNPGVLPHTQSTPNVNASQATHFPRPNRAQAAQFLSSFQEMEHNWQMTDELLAEIEQADKQQIRSQAQIPQVPSSAQTSLSPRDQTNVAAPESQQLRDANVERVKSGERSSPKDSPDVGNQQRRQTMPARESPNFRDRQPNSPTAPAFPPQERTPELRGPSYHVGANGGDIQSPTYNQYPRDSPPVARRPNPDVRSQPQQPSATSQTPPVALTRSPERSLPIQEEPEDDVHLNGHHSKVPDDDTWDEEEETDQDIRHDIVSPAPSSDIHPTGPRYDVSRMHVGGRESRTGHRGDEVVEARATPSDEDAFTPRSPTAELPEDPSRFVVHDHSKTIRGPRHRNGSADQLGYRVLDASAFVQPSSGKAPEPTSAASDQRLAVTQQSLTERAQYAQPNNINIRPSDLQNGQYYSSQILSDDAQSLWEHPSAEYIHAYMQAPRPGAPVPPTPHSQTAAPSPSPFVSGMYSDAAKDMAFSPIPPIGSPYPYPFSHVRRANTYAGQIRNPPPPSSTGYDPNHPSVIQEQLVKQWQIYAQNNQGHVSDSTLSPSSTPYPGGAFIPWAYLHTKKMLGIDGHDPRSIQSSPSHEPLPLPANPAVGLKKKEATSNLRVKPEPVRKPPPRVESTQPRDTSPEPSTSGEETAGEERYTMPREGTWLSQNTRPPTAGGVDDDADWIDEDDDPDDDDLLELEYHPSFIKNVEKRRRRWDARWEALVQSFQALDRQTDATLVLLAAPSHSSSKMYSITSRSIRRQPAWRNSPAMANLRSNFRHIAVQRRATRVQRPTLADRLLAMPTTSSSGGDGSDGSNESREEDLKRALGTALGSLGALGTIYEQREARWKDEMRRIGEDRERVELLLKQALGEDALNSLRSPHGL</sequence>
<feature type="region of interest" description="Disordered" evidence="1">
    <location>
        <begin position="559"/>
        <end position="584"/>
    </location>
</feature>
<feature type="region of interest" description="Disordered" evidence="1">
    <location>
        <begin position="694"/>
        <end position="801"/>
    </location>
</feature>
<name>A0A9P5ZU31_PLEER</name>
<feature type="compositionally biased region" description="Acidic residues" evidence="1">
    <location>
        <begin position="365"/>
        <end position="375"/>
    </location>
</feature>
<feature type="region of interest" description="Disordered" evidence="1">
    <location>
        <begin position="620"/>
        <end position="639"/>
    </location>
</feature>
<dbReference type="EMBL" id="MU154572">
    <property type="protein sequence ID" value="KAF9494517.1"/>
    <property type="molecule type" value="Genomic_DNA"/>
</dbReference>
<feature type="compositionally biased region" description="Pro residues" evidence="1">
    <location>
        <begin position="113"/>
        <end position="127"/>
    </location>
</feature>
<organism evidence="2 3">
    <name type="scientific">Pleurotus eryngii</name>
    <name type="common">Boletus of the steppes</name>
    <dbReference type="NCBI Taxonomy" id="5323"/>
    <lineage>
        <taxon>Eukaryota</taxon>
        <taxon>Fungi</taxon>
        <taxon>Dikarya</taxon>
        <taxon>Basidiomycota</taxon>
        <taxon>Agaricomycotina</taxon>
        <taxon>Agaricomycetes</taxon>
        <taxon>Agaricomycetidae</taxon>
        <taxon>Agaricales</taxon>
        <taxon>Pleurotineae</taxon>
        <taxon>Pleurotaceae</taxon>
        <taxon>Pleurotus</taxon>
    </lineage>
</organism>
<feature type="compositionally biased region" description="Low complexity" evidence="1">
    <location>
        <begin position="319"/>
        <end position="332"/>
    </location>
</feature>
<feature type="compositionally biased region" description="Polar residues" evidence="1">
    <location>
        <begin position="186"/>
        <end position="220"/>
    </location>
</feature>
<feature type="compositionally biased region" description="Basic and acidic residues" evidence="1">
    <location>
        <begin position="720"/>
        <end position="736"/>
    </location>
</feature>
<dbReference type="Proteomes" id="UP000807025">
    <property type="component" value="Unassembled WGS sequence"/>
</dbReference>
<feature type="region of interest" description="Disordered" evidence="1">
    <location>
        <begin position="903"/>
        <end position="933"/>
    </location>
</feature>
<comment type="caution">
    <text evidence="2">The sequence shown here is derived from an EMBL/GenBank/DDBJ whole genome shotgun (WGS) entry which is preliminary data.</text>
</comment>
<feature type="region of interest" description="Disordered" evidence="1">
    <location>
        <begin position="185"/>
        <end position="449"/>
    </location>
</feature>
<feature type="compositionally biased region" description="Acidic residues" evidence="1">
    <location>
        <begin position="788"/>
        <end position="801"/>
    </location>
</feature>
<dbReference type="OrthoDB" id="3243310at2759"/>
<feature type="compositionally biased region" description="Polar residues" evidence="1">
    <location>
        <begin position="53"/>
        <end position="73"/>
    </location>
</feature>
<feature type="compositionally biased region" description="Low complexity" evidence="1">
    <location>
        <begin position="90"/>
        <end position="106"/>
    </location>
</feature>
<feature type="compositionally biased region" description="Polar residues" evidence="1">
    <location>
        <begin position="131"/>
        <end position="144"/>
    </location>
</feature>
<feature type="compositionally biased region" description="Pro residues" evidence="1">
    <location>
        <begin position="74"/>
        <end position="85"/>
    </location>
</feature>